<accession>A0A0H2RN05</accession>
<evidence type="ECO:0000256" key="1">
    <source>
        <dbReference type="SAM" id="Phobius"/>
    </source>
</evidence>
<keyword evidence="1" id="KW-1133">Transmembrane helix</keyword>
<feature type="transmembrane region" description="Helical" evidence="1">
    <location>
        <begin position="65"/>
        <end position="90"/>
    </location>
</feature>
<keyword evidence="2" id="KW-0732">Signal</keyword>
<keyword evidence="4" id="KW-1185">Reference proteome</keyword>
<feature type="transmembrane region" description="Helical" evidence="1">
    <location>
        <begin position="240"/>
        <end position="263"/>
    </location>
</feature>
<dbReference type="AlphaFoldDB" id="A0A0H2RN05"/>
<proteinExistence type="predicted"/>
<gene>
    <name evidence="3" type="ORF">SCHPADRAFT_890109</name>
</gene>
<feature type="transmembrane region" description="Helical" evidence="1">
    <location>
        <begin position="283"/>
        <end position="304"/>
    </location>
</feature>
<feature type="chain" id="PRO_5005201655" description="RTA1-domain-containing protein" evidence="2">
    <location>
        <begin position="22"/>
        <end position="373"/>
    </location>
</feature>
<reference evidence="3 4" key="1">
    <citation type="submission" date="2015-04" db="EMBL/GenBank/DDBJ databases">
        <title>Complete genome sequence of Schizopora paradoxa KUC8140, a cosmopolitan wood degrader in East Asia.</title>
        <authorList>
            <consortium name="DOE Joint Genome Institute"/>
            <person name="Min B."/>
            <person name="Park H."/>
            <person name="Jang Y."/>
            <person name="Kim J.-J."/>
            <person name="Kim K.H."/>
            <person name="Pangilinan J."/>
            <person name="Lipzen A."/>
            <person name="Riley R."/>
            <person name="Grigoriev I.V."/>
            <person name="Spatafora J.W."/>
            <person name="Choi I.-G."/>
        </authorList>
    </citation>
    <scope>NUCLEOTIDE SEQUENCE [LARGE SCALE GENOMIC DNA]</scope>
    <source>
        <strain evidence="3 4">KUC8140</strain>
    </source>
</reference>
<evidence type="ECO:0000256" key="2">
    <source>
        <dbReference type="SAM" id="SignalP"/>
    </source>
</evidence>
<dbReference type="InParanoid" id="A0A0H2RN05"/>
<feature type="signal peptide" evidence="2">
    <location>
        <begin position="1"/>
        <end position="21"/>
    </location>
</feature>
<dbReference type="OrthoDB" id="3030705at2759"/>
<organism evidence="3 4">
    <name type="scientific">Schizopora paradoxa</name>
    <dbReference type="NCBI Taxonomy" id="27342"/>
    <lineage>
        <taxon>Eukaryota</taxon>
        <taxon>Fungi</taxon>
        <taxon>Dikarya</taxon>
        <taxon>Basidiomycota</taxon>
        <taxon>Agaricomycotina</taxon>
        <taxon>Agaricomycetes</taxon>
        <taxon>Hymenochaetales</taxon>
        <taxon>Schizoporaceae</taxon>
        <taxon>Schizopora</taxon>
    </lineage>
</organism>
<feature type="transmembrane region" description="Helical" evidence="1">
    <location>
        <begin position="150"/>
        <end position="179"/>
    </location>
</feature>
<feature type="transmembrane region" description="Helical" evidence="1">
    <location>
        <begin position="199"/>
        <end position="220"/>
    </location>
</feature>
<name>A0A0H2RN05_9AGAM</name>
<dbReference type="EMBL" id="KQ085961">
    <property type="protein sequence ID" value="KLO13345.1"/>
    <property type="molecule type" value="Genomic_DNA"/>
</dbReference>
<dbReference type="Proteomes" id="UP000053477">
    <property type="component" value="Unassembled WGS sequence"/>
</dbReference>
<keyword evidence="1" id="KW-0812">Transmembrane</keyword>
<feature type="transmembrane region" description="Helical" evidence="1">
    <location>
        <begin position="31"/>
        <end position="58"/>
    </location>
</feature>
<evidence type="ECO:0000313" key="4">
    <source>
        <dbReference type="Proteomes" id="UP000053477"/>
    </source>
</evidence>
<evidence type="ECO:0000313" key="3">
    <source>
        <dbReference type="EMBL" id="KLO13345.1"/>
    </source>
</evidence>
<protein>
    <recommendedName>
        <fullName evidence="5">RTA1-domain-containing protein</fullName>
    </recommendedName>
</protein>
<feature type="transmembrane region" description="Helical" evidence="1">
    <location>
        <begin position="110"/>
        <end position="129"/>
    </location>
</feature>
<keyword evidence="1" id="KW-0472">Membrane</keyword>
<sequence>MRRKLDAIALLLLSFSPLVFGYTYDATPLETGNLAIFCVFALLFLVEIALCFIALIIARGFRTPLAVLLPAIIFYFLSCLNGIANDVAFANGDDFPPPDLIIATNAMLEFFPDWGNVLLFLAVCLAFFNRQAALNRHSSGNSGPVSIFQYIGLALHSLLLFILATAAGGLITAYLNVLYGDQFDLTVRDLAHKFNNYKHVSYAFESFLIVSAFFVLFCAVMLFQAMKKAAASDAIQASKVLIYGMTPLYAVYMVVVMAFTIINSPAGLKANASLTSLDSSADANAVLTNFFFFAVALLLIILGFRRSSYAIGNPSYMTPPQVPMQTWPQSGYYPYPQPQAQGYYYAQYPDPIKSAPSVGDNMGAGAPPAQFHQ</sequence>
<evidence type="ECO:0008006" key="5">
    <source>
        <dbReference type="Google" id="ProtNLM"/>
    </source>
</evidence>